<dbReference type="PANTHER" id="PTHR42924">
    <property type="entry name" value="EXONUCLEASE"/>
    <property type="match status" value="1"/>
</dbReference>
<dbReference type="Gene3D" id="3.20.20.140">
    <property type="entry name" value="Metal-dependent hydrolases"/>
    <property type="match status" value="1"/>
</dbReference>
<organism evidence="1 2">
    <name type="scientific">Halocatena pleomorpha</name>
    <dbReference type="NCBI Taxonomy" id="1785090"/>
    <lineage>
        <taxon>Archaea</taxon>
        <taxon>Methanobacteriati</taxon>
        <taxon>Methanobacteriota</taxon>
        <taxon>Stenosarchaea group</taxon>
        <taxon>Halobacteria</taxon>
        <taxon>Halobacteriales</taxon>
        <taxon>Natronomonadaceae</taxon>
        <taxon>Halocatena</taxon>
    </lineage>
</organism>
<dbReference type="RefSeq" id="WP_124956973.1">
    <property type="nucleotide sequence ID" value="NZ_RRCH01000047.1"/>
</dbReference>
<protein>
    <submittedName>
        <fullName evidence="1">PHP domain-containing protein</fullName>
    </submittedName>
</protein>
<sequence>MVTVDLHTHTRFFHAFSGPTSYDPIGARLLVAFAQWRGLDAVAVTNHDYYSRLDIDTGSLTLIPGIEVSTTAGHVLVVGPEPPMRTTPGALTPEEIIDIAHERDCAAIVAHPFRNSVVRDLDLPFDAYEVNGKRSVPIDQIQQLAETDETSLVGGSDAHFPFEVGRAYTEVDTEESTPKAVVRAIRDGRADYRLNESIPLELIRQFYKRVHRLKGHVDH</sequence>
<evidence type="ECO:0000313" key="2">
    <source>
        <dbReference type="Proteomes" id="UP000282322"/>
    </source>
</evidence>
<dbReference type="EMBL" id="RRCH01000047">
    <property type="protein sequence ID" value="RRJ27769.1"/>
    <property type="molecule type" value="Genomic_DNA"/>
</dbReference>
<reference evidence="1 2" key="1">
    <citation type="submission" date="2018-11" db="EMBL/GenBank/DDBJ databases">
        <title>Taxonoimc description of Halomarina strain SPP-AMP-1.</title>
        <authorList>
            <person name="Pal Y."/>
            <person name="Srinivasana K."/>
            <person name="Verma A."/>
            <person name="Kumar P."/>
        </authorList>
    </citation>
    <scope>NUCLEOTIDE SEQUENCE [LARGE SCALE GENOMIC DNA]</scope>
    <source>
        <strain evidence="1 2">SPP-AMP-1</strain>
    </source>
</reference>
<dbReference type="AlphaFoldDB" id="A0A3P3R4H3"/>
<gene>
    <name evidence="1" type="ORF">EIK79_17285</name>
</gene>
<proteinExistence type="predicted"/>
<comment type="caution">
    <text evidence="1">The sequence shown here is derived from an EMBL/GenBank/DDBJ whole genome shotgun (WGS) entry which is preliminary data.</text>
</comment>
<dbReference type="GO" id="GO:0004534">
    <property type="term" value="F:5'-3' RNA exonuclease activity"/>
    <property type="evidence" value="ECO:0007669"/>
    <property type="project" value="TreeGrafter"/>
</dbReference>
<dbReference type="CDD" id="cd07432">
    <property type="entry name" value="PHP_HisPPase"/>
    <property type="match status" value="1"/>
</dbReference>
<dbReference type="InterPro" id="IPR052018">
    <property type="entry name" value="PHP_domain"/>
</dbReference>
<dbReference type="OrthoDB" id="63337at2157"/>
<accession>A0A3P3R4H3</accession>
<dbReference type="PANTHER" id="PTHR42924:SF3">
    <property type="entry name" value="POLYMERASE_HISTIDINOL PHOSPHATASE N-TERMINAL DOMAIN-CONTAINING PROTEIN"/>
    <property type="match status" value="1"/>
</dbReference>
<dbReference type="SUPFAM" id="SSF89550">
    <property type="entry name" value="PHP domain-like"/>
    <property type="match status" value="1"/>
</dbReference>
<keyword evidence="2" id="KW-1185">Reference proteome</keyword>
<dbReference type="Proteomes" id="UP000282322">
    <property type="component" value="Unassembled WGS sequence"/>
</dbReference>
<dbReference type="GO" id="GO:0035312">
    <property type="term" value="F:5'-3' DNA exonuclease activity"/>
    <property type="evidence" value="ECO:0007669"/>
    <property type="project" value="TreeGrafter"/>
</dbReference>
<dbReference type="InterPro" id="IPR016195">
    <property type="entry name" value="Pol/histidinol_Pase-like"/>
</dbReference>
<name>A0A3P3R4H3_9EURY</name>
<evidence type="ECO:0000313" key="1">
    <source>
        <dbReference type="EMBL" id="RRJ27769.1"/>
    </source>
</evidence>
<dbReference type="Pfam" id="PF13263">
    <property type="entry name" value="PHP_C"/>
    <property type="match status" value="1"/>
</dbReference>